<name>A0A1L9UTG1_ASPBC</name>
<organism evidence="7 8">
    <name type="scientific">Aspergillus brasiliensis (strain CBS 101740 / IMI 381727 / IBT 21946)</name>
    <dbReference type="NCBI Taxonomy" id="767769"/>
    <lineage>
        <taxon>Eukaryota</taxon>
        <taxon>Fungi</taxon>
        <taxon>Dikarya</taxon>
        <taxon>Ascomycota</taxon>
        <taxon>Pezizomycotina</taxon>
        <taxon>Eurotiomycetes</taxon>
        <taxon>Eurotiomycetidae</taxon>
        <taxon>Eurotiales</taxon>
        <taxon>Aspergillaceae</taxon>
        <taxon>Aspergillus</taxon>
        <taxon>Aspergillus subgen. Circumdati</taxon>
    </lineage>
</organism>
<evidence type="ECO:0000313" key="8">
    <source>
        <dbReference type="Proteomes" id="UP000184499"/>
    </source>
</evidence>
<dbReference type="OMA" id="QTWGMLL"/>
<keyword evidence="8" id="KW-1185">Reference proteome</keyword>
<keyword evidence="2 5" id="KW-0812">Transmembrane</keyword>
<dbReference type="InterPro" id="IPR020846">
    <property type="entry name" value="MFS_dom"/>
</dbReference>
<proteinExistence type="predicted"/>
<dbReference type="SUPFAM" id="SSF103473">
    <property type="entry name" value="MFS general substrate transporter"/>
    <property type="match status" value="2"/>
</dbReference>
<dbReference type="STRING" id="767769.A0A1L9UTG1"/>
<evidence type="ECO:0000256" key="2">
    <source>
        <dbReference type="ARBA" id="ARBA00022692"/>
    </source>
</evidence>
<protein>
    <recommendedName>
        <fullName evidence="6">Major facilitator superfamily (MFS) profile domain-containing protein</fullName>
    </recommendedName>
</protein>
<dbReference type="PROSITE" id="PS50850">
    <property type="entry name" value="MFS"/>
    <property type="match status" value="1"/>
</dbReference>
<dbReference type="PANTHER" id="PTHR23501">
    <property type="entry name" value="MAJOR FACILITATOR SUPERFAMILY"/>
    <property type="match status" value="1"/>
</dbReference>
<feature type="transmembrane region" description="Helical" evidence="5">
    <location>
        <begin position="205"/>
        <end position="226"/>
    </location>
</feature>
<dbReference type="OrthoDB" id="6770063at2759"/>
<dbReference type="AlphaFoldDB" id="A0A1L9UTG1"/>
<dbReference type="GO" id="GO:0005886">
    <property type="term" value="C:plasma membrane"/>
    <property type="evidence" value="ECO:0007669"/>
    <property type="project" value="TreeGrafter"/>
</dbReference>
<evidence type="ECO:0000256" key="3">
    <source>
        <dbReference type="ARBA" id="ARBA00022989"/>
    </source>
</evidence>
<feature type="transmembrane region" description="Helical" evidence="5">
    <location>
        <begin position="559"/>
        <end position="582"/>
    </location>
</feature>
<comment type="subcellular location">
    <subcellularLocation>
        <location evidence="1">Membrane</location>
        <topology evidence="1">Multi-pass membrane protein</topology>
    </subcellularLocation>
</comment>
<evidence type="ECO:0000256" key="5">
    <source>
        <dbReference type="SAM" id="Phobius"/>
    </source>
</evidence>
<evidence type="ECO:0000256" key="4">
    <source>
        <dbReference type="ARBA" id="ARBA00023136"/>
    </source>
</evidence>
<dbReference type="Gene3D" id="1.20.1250.20">
    <property type="entry name" value="MFS general substrate transporter like domains"/>
    <property type="match status" value="1"/>
</dbReference>
<feature type="transmembrane region" description="Helical" evidence="5">
    <location>
        <begin position="311"/>
        <end position="331"/>
    </location>
</feature>
<reference evidence="8" key="1">
    <citation type="journal article" date="2017" name="Genome Biol.">
        <title>Comparative genomics reveals high biological diversity and specific adaptations in the industrially and medically important fungal genus Aspergillus.</title>
        <authorList>
            <person name="de Vries R.P."/>
            <person name="Riley R."/>
            <person name="Wiebenga A."/>
            <person name="Aguilar-Osorio G."/>
            <person name="Amillis S."/>
            <person name="Uchima C.A."/>
            <person name="Anderluh G."/>
            <person name="Asadollahi M."/>
            <person name="Askin M."/>
            <person name="Barry K."/>
            <person name="Battaglia E."/>
            <person name="Bayram O."/>
            <person name="Benocci T."/>
            <person name="Braus-Stromeyer S.A."/>
            <person name="Caldana C."/>
            <person name="Canovas D."/>
            <person name="Cerqueira G.C."/>
            <person name="Chen F."/>
            <person name="Chen W."/>
            <person name="Choi C."/>
            <person name="Clum A."/>
            <person name="Dos Santos R.A."/>
            <person name="Damasio A.R."/>
            <person name="Diallinas G."/>
            <person name="Emri T."/>
            <person name="Fekete E."/>
            <person name="Flipphi M."/>
            <person name="Freyberg S."/>
            <person name="Gallo A."/>
            <person name="Gournas C."/>
            <person name="Habgood R."/>
            <person name="Hainaut M."/>
            <person name="Harispe M.L."/>
            <person name="Henrissat B."/>
            <person name="Hilden K.S."/>
            <person name="Hope R."/>
            <person name="Hossain A."/>
            <person name="Karabika E."/>
            <person name="Karaffa L."/>
            <person name="Karanyi Z."/>
            <person name="Krasevec N."/>
            <person name="Kuo A."/>
            <person name="Kusch H."/>
            <person name="LaButti K."/>
            <person name="Lagendijk E.L."/>
            <person name="Lapidus A."/>
            <person name="Levasseur A."/>
            <person name="Lindquist E."/>
            <person name="Lipzen A."/>
            <person name="Logrieco A.F."/>
            <person name="MacCabe A."/>
            <person name="Maekelae M.R."/>
            <person name="Malavazi I."/>
            <person name="Melin P."/>
            <person name="Meyer V."/>
            <person name="Mielnichuk N."/>
            <person name="Miskei M."/>
            <person name="Molnar A.P."/>
            <person name="Mule G."/>
            <person name="Ngan C.Y."/>
            <person name="Orejas M."/>
            <person name="Orosz E."/>
            <person name="Ouedraogo J.P."/>
            <person name="Overkamp K.M."/>
            <person name="Park H.-S."/>
            <person name="Perrone G."/>
            <person name="Piumi F."/>
            <person name="Punt P.J."/>
            <person name="Ram A.F."/>
            <person name="Ramon A."/>
            <person name="Rauscher S."/>
            <person name="Record E."/>
            <person name="Riano-Pachon D.M."/>
            <person name="Robert V."/>
            <person name="Roehrig J."/>
            <person name="Ruller R."/>
            <person name="Salamov A."/>
            <person name="Salih N.S."/>
            <person name="Samson R.A."/>
            <person name="Sandor E."/>
            <person name="Sanguinetti M."/>
            <person name="Schuetze T."/>
            <person name="Sepcic K."/>
            <person name="Shelest E."/>
            <person name="Sherlock G."/>
            <person name="Sophianopoulou V."/>
            <person name="Squina F.M."/>
            <person name="Sun H."/>
            <person name="Susca A."/>
            <person name="Todd R.B."/>
            <person name="Tsang A."/>
            <person name="Unkles S.E."/>
            <person name="van de Wiele N."/>
            <person name="van Rossen-Uffink D."/>
            <person name="Oliveira J.V."/>
            <person name="Vesth T.C."/>
            <person name="Visser J."/>
            <person name="Yu J.-H."/>
            <person name="Zhou M."/>
            <person name="Andersen M.R."/>
            <person name="Archer D.B."/>
            <person name="Baker S.E."/>
            <person name="Benoit I."/>
            <person name="Brakhage A.A."/>
            <person name="Braus G.H."/>
            <person name="Fischer R."/>
            <person name="Frisvad J.C."/>
            <person name="Goldman G.H."/>
            <person name="Houbraken J."/>
            <person name="Oakley B."/>
            <person name="Pocsi I."/>
            <person name="Scazzocchio C."/>
            <person name="Seiboth B."/>
            <person name="vanKuyk P.A."/>
            <person name="Wortman J."/>
            <person name="Dyer P.S."/>
            <person name="Grigoriev I.V."/>
        </authorList>
    </citation>
    <scope>NUCLEOTIDE SEQUENCE [LARGE SCALE GENOMIC DNA]</scope>
    <source>
        <strain evidence="8">CBS 101740 / IMI 381727 / IBT 21946</strain>
    </source>
</reference>
<dbReference type="GeneID" id="93576811"/>
<feature type="transmembrane region" description="Helical" evidence="5">
    <location>
        <begin position="149"/>
        <end position="168"/>
    </location>
</feature>
<keyword evidence="4 5" id="KW-0472">Membrane</keyword>
<keyword evidence="3 5" id="KW-1133">Transmembrane helix</keyword>
<feature type="transmembrane region" description="Helical" evidence="5">
    <location>
        <begin position="490"/>
        <end position="510"/>
    </location>
</feature>
<dbReference type="Pfam" id="PF07690">
    <property type="entry name" value="MFS_1"/>
    <property type="match status" value="1"/>
</dbReference>
<evidence type="ECO:0000259" key="6">
    <source>
        <dbReference type="PROSITE" id="PS50850"/>
    </source>
</evidence>
<feature type="transmembrane region" description="Helical" evidence="5">
    <location>
        <begin position="117"/>
        <end position="137"/>
    </location>
</feature>
<dbReference type="InterPro" id="IPR011701">
    <property type="entry name" value="MFS"/>
</dbReference>
<dbReference type="InterPro" id="IPR036259">
    <property type="entry name" value="MFS_trans_sf"/>
</dbReference>
<evidence type="ECO:0000256" key="1">
    <source>
        <dbReference type="ARBA" id="ARBA00004141"/>
    </source>
</evidence>
<feature type="transmembrane region" description="Helical" evidence="5">
    <location>
        <begin position="452"/>
        <end position="470"/>
    </location>
</feature>
<feature type="transmembrane region" description="Helical" evidence="5">
    <location>
        <begin position="232"/>
        <end position="252"/>
    </location>
</feature>
<gene>
    <name evidence="7" type="ORF">ASPBRDRAFT_40292</name>
</gene>
<dbReference type="VEuPathDB" id="FungiDB:ASPBRDRAFT_40292"/>
<feature type="transmembrane region" description="Helical" evidence="5">
    <location>
        <begin position="425"/>
        <end position="446"/>
    </location>
</feature>
<evidence type="ECO:0000313" key="7">
    <source>
        <dbReference type="EMBL" id="OJJ75044.1"/>
    </source>
</evidence>
<dbReference type="EMBL" id="KV878681">
    <property type="protein sequence ID" value="OJJ75044.1"/>
    <property type="molecule type" value="Genomic_DNA"/>
</dbReference>
<dbReference type="PANTHER" id="PTHR23501:SF39">
    <property type="entry name" value="MULTIDRUG TRANSPORTER, PUTATIVE (AFU_ORTHOLOGUE AFUA_1G05010)-RELATED"/>
    <property type="match status" value="1"/>
</dbReference>
<accession>A0A1L9UTG1</accession>
<feature type="transmembrane region" description="Helical" evidence="5">
    <location>
        <begin position="399"/>
        <end position="418"/>
    </location>
</feature>
<sequence>MIKAYKYISQKTKNPKSPAKPPCAHRSQWYQLESTNREDSEFFERPMSGSMKELSPAIYTEKCSLCREQKHNARVYRVKLIAGLTLPFTLSTLDLTIVATATSTISSHFNQFDELNWIITAFSLTSTTFIPIFGQLADVFGRHIVLQTALFLMLIGSVLCAAAQTWGMLLLGRALQGVGSAGLTNLIMIILADKVSLKENARNKSLFTVFGGVGYAVGPVIGGYLTDSNWRYCFVVPIPIAVLSHLMIFVLLRNDLVEGTMFRKGSRWSSILPALATIDLGGSILFIFGVGLIILATTWGGATYSWSSSQVLAPLIVGGICFIAFFVYEYLLESGKSFARIFPKHVAMLPYSLFERTDTIWLAIVNFSTGVVSYSIFYFISIYYILVAGYSTSKAGLELLYYIPGLGAGVYLAIYLCNGFPRQTFFPLLLGAVLSTVGISVVAYAISAQKTSLLSGMIVITGAGVGLRLMPSSLHTVGIWPERIAPAMSLMQVSLPFGGTLGLTIMTSVFNNKFGRSSAITGLEGTGSSLNVHDTNSLAFLDNLPVAVQGSVHMAAKNAIMWAFISIIPITGLSLLTTVVIMGNVWVNVRAKNDGDNARGDDGEDGRSEVIHVPYLWALAKGTINTHKRISKPISSNTAITIPPTNTTP</sequence>
<feature type="transmembrane region" description="Helical" evidence="5">
    <location>
        <begin position="360"/>
        <end position="387"/>
    </location>
</feature>
<dbReference type="Proteomes" id="UP000184499">
    <property type="component" value="Unassembled WGS sequence"/>
</dbReference>
<dbReference type="GO" id="GO:0022857">
    <property type="term" value="F:transmembrane transporter activity"/>
    <property type="evidence" value="ECO:0007669"/>
    <property type="project" value="InterPro"/>
</dbReference>
<feature type="domain" description="Major facilitator superfamily (MFS) profile" evidence="6">
    <location>
        <begin position="80"/>
        <end position="586"/>
    </location>
</feature>
<feature type="transmembrane region" description="Helical" evidence="5">
    <location>
        <begin position="272"/>
        <end position="299"/>
    </location>
</feature>
<feature type="transmembrane region" description="Helical" evidence="5">
    <location>
        <begin position="80"/>
        <end position="105"/>
    </location>
</feature>
<feature type="transmembrane region" description="Helical" evidence="5">
    <location>
        <begin position="174"/>
        <end position="193"/>
    </location>
</feature>
<dbReference type="RefSeq" id="XP_067482292.1">
    <property type="nucleotide sequence ID" value="XM_067624323.1"/>
</dbReference>